<dbReference type="SUPFAM" id="SSF52266">
    <property type="entry name" value="SGNH hydrolase"/>
    <property type="match status" value="1"/>
</dbReference>
<protein>
    <recommendedName>
        <fullName evidence="4">SGNH hydrolase-type esterase domain-containing protein</fullName>
    </recommendedName>
</protein>
<proteinExistence type="predicted"/>
<keyword evidence="1" id="KW-0812">Transmembrane</keyword>
<dbReference type="InterPro" id="IPR036514">
    <property type="entry name" value="SGNH_hydro_sf"/>
</dbReference>
<dbReference type="GO" id="GO:0016788">
    <property type="term" value="F:hydrolase activity, acting on ester bonds"/>
    <property type="evidence" value="ECO:0007669"/>
    <property type="project" value="UniProtKB-ARBA"/>
</dbReference>
<evidence type="ECO:0008006" key="4">
    <source>
        <dbReference type="Google" id="ProtNLM"/>
    </source>
</evidence>
<evidence type="ECO:0000313" key="3">
    <source>
        <dbReference type="Proteomes" id="UP000326354"/>
    </source>
</evidence>
<dbReference type="EMBL" id="AP019860">
    <property type="protein sequence ID" value="BBM85404.1"/>
    <property type="molecule type" value="Genomic_DNA"/>
</dbReference>
<accession>A0A5S9IPB5</accession>
<name>A0A5S9IPB5_UABAM</name>
<dbReference type="CDD" id="cd00229">
    <property type="entry name" value="SGNH_hydrolase"/>
    <property type="match status" value="1"/>
</dbReference>
<dbReference type="AlphaFoldDB" id="A0A5S9IPB5"/>
<dbReference type="Proteomes" id="UP000326354">
    <property type="component" value="Chromosome"/>
</dbReference>
<organism evidence="2 3">
    <name type="scientific">Uabimicrobium amorphum</name>
    <dbReference type="NCBI Taxonomy" id="2596890"/>
    <lineage>
        <taxon>Bacteria</taxon>
        <taxon>Pseudomonadati</taxon>
        <taxon>Planctomycetota</taxon>
        <taxon>Candidatus Uabimicrobiia</taxon>
        <taxon>Candidatus Uabimicrobiales</taxon>
        <taxon>Candidatus Uabimicrobiaceae</taxon>
        <taxon>Candidatus Uabimicrobium</taxon>
    </lineage>
</organism>
<gene>
    <name evidence="2" type="ORF">UABAM_03771</name>
</gene>
<feature type="transmembrane region" description="Helical" evidence="1">
    <location>
        <begin position="25"/>
        <end position="47"/>
    </location>
</feature>
<keyword evidence="1" id="KW-0472">Membrane</keyword>
<sequence length="395" mass="45574">MRLPNSQINYFEVMKSMKISPRKKIIFASVATLVLCSVVFLILEIYLRIAKDYVDLDQFTGKKPGVSNPNKQWAFIDAFCAFSPQPGQRYTFGKLTNKTVNDHGFFSTPPISAKKPQGTIRILFLGGSSTAGTGHNLQDTDTWPWQTIDLLRKRLPTKKIDFINGSCAGYSTFESYGRLWSRLRHFSPDIVVMNHAWNEMQYFAQAENIHQWRVLKNSSWKFQDIHKVVKLYEPHWVDHFVKYSQLLIRIRFQFSTLINGEIGQVAEQELQTDFNHKGLSILQTNFKLIRETCSVIDAKLFVAKQATLISTNTLPQHRTKCRCEYHGFNYDAHIRAFEAIYNTIDKEFAAKSVIDLTSLSGQPDYFFDHVHPTPLGCKKIAEIVAEKLVWYIKNK</sequence>
<keyword evidence="1" id="KW-1133">Transmembrane helix</keyword>
<dbReference type="Gene3D" id="3.40.50.1110">
    <property type="entry name" value="SGNH hydrolase"/>
    <property type="match status" value="1"/>
</dbReference>
<evidence type="ECO:0000313" key="2">
    <source>
        <dbReference type="EMBL" id="BBM85404.1"/>
    </source>
</evidence>
<dbReference type="KEGG" id="uam:UABAM_03771"/>
<reference evidence="2 3" key="1">
    <citation type="submission" date="2019-08" db="EMBL/GenBank/DDBJ databases">
        <title>Complete genome sequence of Candidatus Uab amorphum.</title>
        <authorList>
            <person name="Shiratori T."/>
            <person name="Suzuki S."/>
            <person name="Kakizawa Y."/>
            <person name="Ishida K."/>
        </authorList>
    </citation>
    <scope>NUCLEOTIDE SEQUENCE [LARGE SCALE GENOMIC DNA]</scope>
    <source>
        <strain evidence="2 3">SRT547</strain>
    </source>
</reference>
<evidence type="ECO:0000256" key="1">
    <source>
        <dbReference type="SAM" id="Phobius"/>
    </source>
</evidence>
<keyword evidence="3" id="KW-1185">Reference proteome</keyword>